<dbReference type="Proteomes" id="UP001374535">
    <property type="component" value="Chromosome 9"/>
</dbReference>
<dbReference type="InterPro" id="IPR010978">
    <property type="entry name" value="tRNA-bd_arm"/>
</dbReference>
<feature type="compositionally biased region" description="Acidic residues" evidence="10">
    <location>
        <begin position="92"/>
        <end position="101"/>
    </location>
</feature>
<dbReference type="FunFam" id="3.30.930.10:FF:000026">
    <property type="entry name" value="Seryl-tRNA synthetase, cytoplasmic"/>
    <property type="match status" value="1"/>
</dbReference>
<evidence type="ECO:0000256" key="9">
    <source>
        <dbReference type="SAM" id="Coils"/>
    </source>
</evidence>
<evidence type="ECO:0000256" key="6">
    <source>
        <dbReference type="ARBA" id="ARBA00022917"/>
    </source>
</evidence>
<organism evidence="12 13">
    <name type="scientific">Vigna mungo</name>
    <name type="common">Black gram</name>
    <name type="synonym">Phaseolus mungo</name>
    <dbReference type="NCBI Taxonomy" id="3915"/>
    <lineage>
        <taxon>Eukaryota</taxon>
        <taxon>Viridiplantae</taxon>
        <taxon>Streptophyta</taxon>
        <taxon>Embryophyta</taxon>
        <taxon>Tracheophyta</taxon>
        <taxon>Spermatophyta</taxon>
        <taxon>Magnoliopsida</taxon>
        <taxon>eudicotyledons</taxon>
        <taxon>Gunneridae</taxon>
        <taxon>Pentapetalae</taxon>
        <taxon>rosids</taxon>
        <taxon>fabids</taxon>
        <taxon>Fabales</taxon>
        <taxon>Fabaceae</taxon>
        <taxon>Papilionoideae</taxon>
        <taxon>50 kb inversion clade</taxon>
        <taxon>NPAAA clade</taxon>
        <taxon>indigoferoid/millettioid clade</taxon>
        <taxon>Phaseoleae</taxon>
        <taxon>Vigna</taxon>
    </lineage>
</organism>
<dbReference type="InterPro" id="IPR015866">
    <property type="entry name" value="Ser-tRNA-synth_1_N"/>
</dbReference>
<dbReference type="SUPFAM" id="SSF55681">
    <property type="entry name" value="Class II aaRS and biotin synthetases"/>
    <property type="match status" value="1"/>
</dbReference>
<accession>A0AAQ3MUI8</accession>
<dbReference type="EMBL" id="CP144692">
    <property type="protein sequence ID" value="WVY97178.1"/>
    <property type="molecule type" value="Genomic_DNA"/>
</dbReference>
<feature type="region of interest" description="Disordered" evidence="10">
    <location>
        <begin position="241"/>
        <end position="283"/>
    </location>
</feature>
<dbReference type="InterPro" id="IPR002317">
    <property type="entry name" value="Ser-tRNA-ligase_type_1"/>
</dbReference>
<evidence type="ECO:0000256" key="2">
    <source>
        <dbReference type="ARBA" id="ARBA00012840"/>
    </source>
</evidence>
<feature type="compositionally biased region" description="Polar residues" evidence="10">
    <location>
        <begin position="45"/>
        <end position="54"/>
    </location>
</feature>
<feature type="domain" description="Aminoacyl-transfer RNA synthetases class-II family profile" evidence="11">
    <location>
        <begin position="1032"/>
        <end position="1312"/>
    </location>
</feature>
<dbReference type="PROSITE" id="PS50862">
    <property type="entry name" value="AA_TRNA_LIGASE_II"/>
    <property type="match status" value="1"/>
</dbReference>
<name>A0AAQ3MUI8_VIGMU</name>
<feature type="region of interest" description="Disordered" evidence="10">
    <location>
        <begin position="395"/>
        <end position="419"/>
    </location>
</feature>
<keyword evidence="6" id="KW-0648">Protein biosynthesis</keyword>
<feature type="region of interest" description="Disordered" evidence="10">
    <location>
        <begin position="1"/>
        <end position="66"/>
    </location>
</feature>
<sequence length="1337" mass="149125">MAEEEDDDESFGDFTFASFPSQPFPSTTNDNNNVLVDNEWGDFVNHSSQINNDPSKPLPDPTTKHVNGINDVVVQAEAAKKPNRAIPLSIFGEEEEEEEEPTPSNVFPNGGVVKGGSGSNGSVGISDLISSLYNQQLPQMDSINGSVSVSNGAAPNPANTKESKLNEEEDEVEEDEDGWEFKSAEWETGIKSQDVKAELQKHDNGALHAVTVSNSSNGISDKAGGWHLEFELSPLFASQNHINPQPGLNGESKDVGTGFALPSQSFGELNSGSGSNQNSKASEKADIYPTSMELLKFDSTIGSSLASVSHQSDEWNFGFNFNSSSVGKDNHSSEPHLKRIETKINQADNSINNASPTNINVNSDVNLFESEGAITKQEKPLTGTENRREALPLSIFGDETPDTDEQSVPQDLSHCTPTSPVRNNFNSLASNLSINDIWNLYNQAEKQTSPKASKNQILALPEVSGSSLVTANDGLDDDFGDFKDASTESRFIHESSQQTSFSYTSQVNDNGLHSSPTVLNSDLANDDDDFEDDSWEFKDAIYGTQSQDHTSTLDLTDLPVTQLSTKLEQSDYAEFYSKLKDELCNYVLSHLQKLKKNLNDAALSGEDAKAKALEEQIQEFSEILHQDKMNVPTEYFSEDYCPTNVCFNELLEVLKEPKFQPFESEYQLASRLLTAEKDIKSAIELLKDTVSTLRILKLGSREEQCNYLTIWSKIAFVCSQELKHGAYVWKQVVLKNVHDQILSNRKGVQYIIALGEIYRVAEIIGASIKLHKPWMLSDDTDHKSLCFLLDECYSIWLASGLQEALFSISSQNNFEPDEISRELVESIKYIHELDEHALRNYVISGEQTTCQLSALPAGCIPGMVEFGDMEREALHREACKLVGQPDKFGFTQDVTPANSTVPSQRAKLPIKFILSSIGYHSFRESFRTIAGFVTGQFELETLRKDFNKINKEVSKLKRAGEDASKFISESEETKKLIAEKEVEVRETLNLLNSKLETIGNLVHDSVPVSNDEANNAVVRSWGEKRVEPKLKNHVDLVELLGIADTKKGADIAGGRGFYLKGDGVRLNQALINFGLDFLEKREYTLLHTPFFMRKDIMSKCAQLAQFDEELYKVTGEGDDKYLIATAEQPLCAYHLDDWIHPSQLPIRYAGYSSCFRKEAGSHGRDTLGIFRVHQFEKVEQFCLTSPNDNDSWNMHEEMLKNSEDFYKALNLPYQVVSIVSGALNDAAAKKYDLEAWFPASQAYRELVSCSNCTDYQARRLEIRYGQKKSNEQMKQYVHLLNSTLTATERTICCILENYQKEDGVEIPEVLRPFMGGKTFLPFKNQPSNEAKGKKSKA</sequence>
<feature type="compositionally biased region" description="Acidic residues" evidence="10">
    <location>
        <begin position="167"/>
        <end position="178"/>
    </location>
</feature>
<dbReference type="EC" id="6.1.1.11" evidence="2"/>
<evidence type="ECO:0000256" key="8">
    <source>
        <dbReference type="ARBA" id="ARBA00031113"/>
    </source>
</evidence>
<dbReference type="Pfam" id="PF02403">
    <property type="entry name" value="Seryl_tRNA_N"/>
    <property type="match status" value="1"/>
</dbReference>
<feature type="compositionally biased region" description="Polar residues" evidence="10">
    <location>
        <begin position="406"/>
        <end position="419"/>
    </location>
</feature>
<dbReference type="InterPro" id="IPR006195">
    <property type="entry name" value="aa-tRNA-synth_II"/>
</dbReference>
<keyword evidence="7" id="KW-0030">Aminoacyl-tRNA synthetase</keyword>
<dbReference type="InterPro" id="IPR002314">
    <property type="entry name" value="aa-tRNA-synt_IIb"/>
</dbReference>
<keyword evidence="3" id="KW-0436">Ligase</keyword>
<evidence type="ECO:0000313" key="13">
    <source>
        <dbReference type="Proteomes" id="UP001374535"/>
    </source>
</evidence>
<dbReference type="Gene3D" id="3.30.930.10">
    <property type="entry name" value="Bira Bifunctional Protein, Domain 2"/>
    <property type="match status" value="1"/>
</dbReference>
<dbReference type="PANTHER" id="PTHR35701:SF1">
    <property type="entry name" value="OS11G0148400 PROTEIN"/>
    <property type="match status" value="1"/>
</dbReference>
<dbReference type="GO" id="GO:0004828">
    <property type="term" value="F:serine-tRNA ligase activity"/>
    <property type="evidence" value="ECO:0007669"/>
    <property type="project" value="UniProtKB-EC"/>
</dbReference>
<evidence type="ECO:0000256" key="10">
    <source>
        <dbReference type="SAM" id="MobiDB-lite"/>
    </source>
</evidence>
<feature type="region of interest" description="Disordered" evidence="10">
    <location>
        <begin position="143"/>
        <end position="179"/>
    </location>
</feature>
<dbReference type="InterPro" id="IPR033729">
    <property type="entry name" value="SerRS_core"/>
</dbReference>
<dbReference type="Pfam" id="PF25999">
    <property type="entry name" value="SYNRG_C"/>
    <property type="match status" value="1"/>
</dbReference>
<dbReference type="Pfam" id="PF00587">
    <property type="entry name" value="tRNA-synt_2b"/>
    <property type="match status" value="1"/>
</dbReference>
<evidence type="ECO:0000256" key="3">
    <source>
        <dbReference type="ARBA" id="ARBA00022598"/>
    </source>
</evidence>
<dbReference type="InterPro" id="IPR045864">
    <property type="entry name" value="aa-tRNA-synth_II/BPL/LPL"/>
</dbReference>
<feature type="compositionally biased region" description="Polar residues" evidence="10">
    <location>
        <begin position="143"/>
        <end position="160"/>
    </location>
</feature>
<dbReference type="InterPro" id="IPR059024">
    <property type="entry name" value="SYNRG_C"/>
</dbReference>
<protein>
    <recommendedName>
        <fullName evidence="2">serine--tRNA ligase</fullName>
        <ecNumber evidence="2">6.1.1.11</ecNumber>
    </recommendedName>
    <alternativeName>
        <fullName evidence="8">Seryl-tRNA synthetase</fullName>
    </alternativeName>
</protein>
<feature type="region of interest" description="Disordered" evidence="10">
    <location>
        <begin position="90"/>
        <end position="115"/>
    </location>
</feature>
<keyword evidence="9" id="KW-0175">Coiled coil</keyword>
<feature type="coiled-coil region" evidence="9">
    <location>
        <begin position="591"/>
        <end position="630"/>
    </location>
</feature>
<proteinExistence type="inferred from homology"/>
<evidence type="ECO:0000256" key="5">
    <source>
        <dbReference type="ARBA" id="ARBA00022840"/>
    </source>
</evidence>
<evidence type="ECO:0000256" key="7">
    <source>
        <dbReference type="ARBA" id="ARBA00023146"/>
    </source>
</evidence>
<keyword evidence="5" id="KW-0067">ATP-binding</keyword>
<feature type="compositionally biased region" description="Acidic residues" evidence="10">
    <location>
        <begin position="1"/>
        <end position="11"/>
    </location>
</feature>
<feature type="compositionally biased region" description="Polar residues" evidence="10">
    <location>
        <begin position="262"/>
        <end position="280"/>
    </location>
</feature>
<evidence type="ECO:0000313" key="12">
    <source>
        <dbReference type="EMBL" id="WVY97178.1"/>
    </source>
</evidence>
<dbReference type="CDD" id="cd00770">
    <property type="entry name" value="SerRS_core"/>
    <property type="match status" value="1"/>
</dbReference>
<dbReference type="Gene3D" id="1.10.287.40">
    <property type="entry name" value="Serine-tRNA synthetase, tRNA binding domain"/>
    <property type="match status" value="1"/>
</dbReference>
<dbReference type="GO" id="GO:0006434">
    <property type="term" value="P:seryl-tRNA aminoacylation"/>
    <property type="evidence" value="ECO:0007669"/>
    <property type="project" value="InterPro"/>
</dbReference>
<gene>
    <name evidence="12" type="ORF">V8G54_029329</name>
</gene>
<dbReference type="PANTHER" id="PTHR35701">
    <property type="entry name" value="OS11G0148400 PROTEIN"/>
    <property type="match status" value="1"/>
</dbReference>
<keyword evidence="13" id="KW-1185">Reference proteome</keyword>
<dbReference type="NCBIfam" id="TIGR00414">
    <property type="entry name" value="serS"/>
    <property type="match status" value="1"/>
</dbReference>
<comment type="similarity">
    <text evidence="1">Belongs to the class-II aminoacyl-tRNA synthetase family. Type-1 seryl-tRNA synthetase subfamily.</text>
</comment>
<evidence type="ECO:0000256" key="4">
    <source>
        <dbReference type="ARBA" id="ARBA00022741"/>
    </source>
</evidence>
<dbReference type="SUPFAM" id="SSF46589">
    <property type="entry name" value="tRNA-binding arm"/>
    <property type="match status" value="1"/>
</dbReference>
<dbReference type="InterPro" id="IPR042103">
    <property type="entry name" value="SerRS_1_N_sf"/>
</dbReference>
<keyword evidence="4" id="KW-0547">Nucleotide-binding</keyword>
<dbReference type="PRINTS" id="PR00981">
    <property type="entry name" value="TRNASYNTHSER"/>
</dbReference>
<feature type="compositionally biased region" description="Low complexity" evidence="10">
    <location>
        <begin position="27"/>
        <end position="38"/>
    </location>
</feature>
<reference evidence="12 13" key="1">
    <citation type="journal article" date="2023" name="Life. Sci Alliance">
        <title>Evolutionary insights into 3D genome organization and epigenetic landscape of Vigna mungo.</title>
        <authorList>
            <person name="Junaid A."/>
            <person name="Singh B."/>
            <person name="Bhatia S."/>
        </authorList>
    </citation>
    <scope>NUCLEOTIDE SEQUENCE [LARGE SCALE GENOMIC DNA]</scope>
    <source>
        <strain evidence="12">Urdbean</strain>
    </source>
</reference>
<dbReference type="GO" id="GO:0005524">
    <property type="term" value="F:ATP binding"/>
    <property type="evidence" value="ECO:0007669"/>
    <property type="project" value="UniProtKB-KW"/>
</dbReference>
<evidence type="ECO:0000259" key="11">
    <source>
        <dbReference type="PROSITE" id="PS50862"/>
    </source>
</evidence>
<evidence type="ECO:0000256" key="1">
    <source>
        <dbReference type="ARBA" id="ARBA00010728"/>
    </source>
</evidence>